<protein>
    <submittedName>
        <fullName evidence="1">Uncharacterized protein</fullName>
    </submittedName>
</protein>
<dbReference type="Proteomes" id="UP001154282">
    <property type="component" value="Unassembled WGS sequence"/>
</dbReference>
<keyword evidence="2" id="KW-1185">Reference proteome</keyword>
<evidence type="ECO:0000313" key="2">
    <source>
        <dbReference type="Proteomes" id="UP001154282"/>
    </source>
</evidence>
<evidence type="ECO:0000313" key="1">
    <source>
        <dbReference type="EMBL" id="CAI0390144.1"/>
    </source>
</evidence>
<dbReference type="AlphaFoldDB" id="A0AAV0I0H4"/>
<sequence length="142" mass="15722">MLEGVICGIGNGVFLVDNQRGLNPDYRLWNVATREIRLHPKPPFVPGATHFQPPLGNLLQCLDYCGVGLDLVDGGDVMVVLIRSYAYVDDRCSNNCVSPMFSSQRIVTMSELQLSCEPRMTQQHVVVASEDTPSLLLHSHLL</sequence>
<dbReference type="EMBL" id="CAMGYJ010000003">
    <property type="protein sequence ID" value="CAI0390144.1"/>
    <property type="molecule type" value="Genomic_DNA"/>
</dbReference>
<name>A0AAV0I0H4_9ROSI</name>
<proteinExistence type="predicted"/>
<organism evidence="1 2">
    <name type="scientific">Linum tenue</name>
    <dbReference type="NCBI Taxonomy" id="586396"/>
    <lineage>
        <taxon>Eukaryota</taxon>
        <taxon>Viridiplantae</taxon>
        <taxon>Streptophyta</taxon>
        <taxon>Embryophyta</taxon>
        <taxon>Tracheophyta</taxon>
        <taxon>Spermatophyta</taxon>
        <taxon>Magnoliopsida</taxon>
        <taxon>eudicotyledons</taxon>
        <taxon>Gunneridae</taxon>
        <taxon>Pentapetalae</taxon>
        <taxon>rosids</taxon>
        <taxon>fabids</taxon>
        <taxon>Malpighiales</taxon>
        <taxon>Linaceae</taxon>
        <taxon>Linum</taxon>
    </lineage>
</organism>
<accession>A0AAV0I0H4</accession>
<comment type="caution">
    <text evidence="1">The sequence shown here is derived from an EMBL/GenBank/DDBJ whole genome shotgun (WGS) entry which is preliminary data.</text>
</comment>
<reference evidence="1" key="1">
    <citation type="submission" date="2022-08" db="EMBL/GenBank/DDBJ databases">
        <authorList>
            <person name="Gutierrez-Valencia J."/>
        </authorList>
    </citation>
    <scope>NUCLEOTIDE SEQUENCE</scope>
</reference>
<gene>
    <name evidence="1" type="ORF">LITE_LOCUS6621</name>
</gene>